<name>A0AAP2Z2W5_9EURY</name>
<dbReference type="InterPro" id="IPR011089">
    <property type="entry name" value="GmrSD_C"/>
</dbReference>
<evidence type="ECO:0000259" key="2">
    <source>
        <dbReference type="Pfam" id="PF07510"/>
    </source>
</evidence>
<evidence type="ECO:0000313" key="4">
    <source>
        <dbReference type="Proteomes" id="UP001321018"/>
    </source>
</evidence>
<proteinExistence type="predicted"/>
<dbReference type="Pfam" id="PF07510">
    <property type="entry name" value="GmrSD_C"/>
    <property type="match status" value="1"/>
</dbReference>
<feature type="domain" description="GmrSD restriction endonucleases C-terminal" evidence="2">
    <location>
        <begin position="411"/>
        <end position="552"/>
    </location>
</feature>
<evidence type="ECO:0000313" key="3">
    <source>
        <dbReference type="EMBL" id="MCU4744221.1"/>
    </source>
</evidence>
<dbReference type="PANTHER" id="PTHR35149">
    <property type="entry name" value="SLL5132 PROTEIN"/>
    <property type="match status" value="1"/>
</dbReference>
<accession>A0AAP2Z2W5</accession>
<protein>
    <submittedName>
        <fullName evidence="3">DUF262 domain-containing HNH endonuclease family protein</fullName>
    </submittedName>
</protein>
<dbReference type="PANTHER" id="PTHR35149:SF2">
    <property type="entry name" value="DUF262 DOMAIN-CONTAINING PROTEIN"/>
    <property type="match status" value="1"/>
</dbReference>
<feature type="domain" description="GmrSD restriction endonucleases N-terminal" evidence="1">
    <location>
        <begin position="2"/>
        <end position="216"/>
    </location>
</feature>
<dbReference type="InterPro" id="IPR004919">
    <property type="entry name" value="GmrSD_N"/>
</dbReference>
<dbReference type="GO" id="GO:0004519">
    <property type="term" value="F:endonuclease activity"/>
    <property type="evidence" value="ECO:0007669"/>
    <property type="project" value="UniProtKB-KW"/>
</dbReference>
<comment type="caution">
    <text evidence="3">The sequence shown here is derived from an EMBL/GenBank/DDBJ whole genome shotgun (WGS) entry which is preliminary data.</text>
</comment>
<dbReference type="RefSeq" id="WP_338006029.1">
    <property type="nucleotide sequence ID" value="NZ_JAOPKA010000024.1"/>
</dbReference>
<sequence>MGDLYGQNERLKIPSYQRRYSWEEEQFEDLWRDLNEIPPGGSHFFGTIVFMSGTHVAQGTNEIDIVDGQQRITTISILLCAIRDHLQENYDEDAIEQRVESINEALWIVDRDGERQGMRLTLGNLDRESYESLVNGYIDEIENGKIESAYEFFRERLDTECDDLSEVKTLHDRILDRLIYVSITAKGHSEAYQLFETMNNRGLSLSPIDLMKNYLLMTASDRGDTNEDRVEDLWGDIIMNIDSLSGVHDSGETFFRQYFMSSHILGINQKITKSKLYDPTFTETIDETDDIEELLEDVREKSDLFRKLIQQDIDQFSDSENSEINRLLRDAEIVSITPFTLFLRAFSETDDVDLLKGIIRRSNALLIRRQICDRNTGPHDTIFNHLAQNAFESDDPLQYMEEYLESEGRLPSDEQFKRHFAQEDFSRSDRTKYILSKIEEEHFGHGGKEVVESRYQVHIEHILPERPGKNLSKLWLEPFGISEDEHDDFKKRIGNLTLLEEDPNIRASNRSLERKQEYYTEEKTDFKMTHELQERSKWDISEIEERSKRLANIAAGEVWTLTG</sequence>
<dbReference type="Proteomes" id="UP001321018">
    <property type="component" value="Unassembled WGS sequence"/>
</dbReference>
<reference evidence="3" key="1">
    <citation type="submission" date="2022-09" db="EMBL/GenBank/DDBJ databases">
        <title>Enrichment on poylsaccharides allowed isolation of novel metabolic and taxonomic groups of Haloarchaea.</title>
        <authorList>
            <person name="Sorokin D.Y."/>
            <person name="Elcheninov A.G."/>
            <person name="Khizhniak T.V."/>
            <person name="Kolganova T.V."/>
            <person name="Kublanov I.V."/>
        </authorList>
    </citation>
    <scope>NUCLEOTIDE SEQUENCE</scope>
    <source>
        <strain evidence="3">AArc-xg1-1</strain>
    </source>
</reference>
<keyword evidence="3" id="KW-0378">Hydrolase</keyword>
<keyword evidence="3" id="KW-0255">Endonuclease</keyword>
<keyword evidence="3" id="KW-0540">Nuclease</keyword>
<gene>
    <name evidence="3" type="ORF">OB960_22860</name>
</gene>
<dbReference type="EMBL" id="JAOPKA010000024">
    <property type="protein sequence ID" value="MCU4744221.1"/>
    <property type="molecule type" value="Genomic_DNA"/>
</dbReference>
<evidence type="ECO:0000259" key="1">
    <source>
        <dbReference type="Pfam" id="PF03235"/>
    </source>
</evidence>
<dbReference type="AlphaFoldDB" id="A0AAP2Z2W5"/>
<dbReference type="Pfam" id="PF03235">
    <property type="entry name" value="GmrSD_N"/>
    <property type="match status" value="1"/>
</dbReference>
<organism evidence="3 4">
    <name type="scientific">Natronoglomus mannanivorans</name>
    <dbReference type="NCBI Taxonomy" id="2979990"/>
    <lineage>
        <taxon>Archaea</taxon>
        <taxon>Methanobacteriati</taxon>
        <taxon>Methanobacteriota</taxon>
        <taxon>Stenosarchaea group</taxon>
        <taxon>Halobacteria</taxon>
        <taxon>Halobacteriales</taxon>
        <taxon>Natrialbaceae</taxon>
        <taxon>Natronoglomus</taxon>
    </lineage>
</organism>